<dbReference type="Gene3D" id="3.40.50.620">
    <property type="entry name" value="HUPs"/>
    <property type="match status" value="1"/>
</dbReference>
<dbReference type="Proteomes" id="UP000001593">
    <property type="component" value="Unassembled WGS sequence"/>
</dbReference>
<dbReference type="InterPro" id="IPR006016">
    <property type="entry name" value="UspA"/>
</dbReference>
<dbReference type="PANTHER" id="PTHR46989:SF3">
    <property type="entry name" value="USPA DOMAIN-CONTAINING PROTEIN"/>
    <property type="match status" value="1"/>
</dbReference>
<protein>
    <recommendedName>
        <fullName evidence="1">UspA domain-containing protein</fullName>
    </recommendedName>
</protein>
<dbReference type="SUPFAM" id="SSF52402">
    <property type="entry name" value="Adenine nucleotide alpha hydrolases-like"/>
    <property type="match status" value="1"/>
</dbReference>
<dbReference type="Pfam" id="PF00582">
    <property type="entry name" value="Usp"/>
    <property type="match status" value="1"/>
</dbReference>
<dbReference type="PhylomeDB" id="A7RUT2"/>
<reference evidence="2 3" key="1">
    <citation type="journal article" date="2007" name="Science">
        <title>Sea anemone genome reveals ancestral eumetazoan gene repertoire and genomic organization.</title>
        <authorList>
            <person name="Putnam N.H."/>
            <person name="Srivastava M."/>
            <person name="Hellsten U."/>
            <person name="Dirks B."/>
            <person name="Chapman J."/>
            <person name="Salamov A."/>
            <person name="Terry A."/>
            <person name="Shapiro H."/>
            <person name="Lindquist E."/>
            <person name="Kapitonov V.V."/>
            <person name="Jurka J."/>
            <person name="Genikhovich G."/>
            <person name="Grigoriev I.V."/>
            <person name="Lucas S.M."/>
            <person name="Steele R.E."/>
            <person name="Finnerty J.R."/>
            <person name="Technau U."/>
            <person name="Martindale M.Q."/>
            <person name="Rokhsar D.S."/>
        </authorList>
    </citation>
    <scope>NUCLEOTIDE SEQUENCE [LARGE SCALE GENOMIC DNA]</scope>
    <source>
        <strain evidence="3">CH2 X CH6</strain>
    </source>
</reference>
<dbReference type="InterPro" id="IPR006015">
    <property type="entry name" value="Universal_stress_UspA"/>
</dbReference>
<dbReference type="HOGENOM" id="CLU_049301_9_2_1"/>
<organism evidence="2 3">
    <name type="scientific">Nematostella vectensis</name>
    <name type="common">Starlet sea anemone</name>
    <dbReference type="NCBI Taxonomy" id="45351"/>
    <lineage>
        <taxon>Eukaryota</taxon>
        <taxon>Metazoa</taxon>
        <taxon>Cnidaria</taxon>
        <taxon>Anthozoa</taxon>
        <taxon>Hexacorallia</taxon>
        <taxon>Actiniaria</taxon>
        <taxon>Edwardsiidae</taxon>
        <taxon>Nematostella</taxon>
    </lineage>
</organism>
<dbReference type="OMA" id="FAFPEDW"/>
<sequence>MASPEGNKGRKIVIPVDGSKHSERAFDWYKGALHRGNDEVFVVHAFDPYAAPPTPYPYGFAFPEDWEQHMKKTVDDAKSVMEYYEKKCKDSKMKCTMLTKPGDPGETICEIAKDKNADQIIMGSRGLGTVRRTIVGSVSEFCLHHTHIPMSIVPPEKPDGLGFINK</sequence>
<name>A7RUT2_NEMVE</name>
<evidence type="ECO:0000259" key="1">
    <source>
        <dbReference type="Pfam" id="PF00582"/>
    </source>
</evidence>
<dbReference type="EMBL" id="DS469541">
    <property type="protein sequence ID" value="EDO44805.1"/>
    <property type="molecule type" value="Genomic_DNA"/>
</dbReference>
<dbReference type="PANTHER" id="PTHR46989">
    <property type="entry name" value="USP DOMAIN-CONTAINING PROTEIN"/>
    <property type="match status" value="1"/>
</dbReference>
<dbReference type="InParanoid" id="A7RUT2"/>
<keyword evidence="3" id="KW-1185">Reference proteome</keyword>
<dbReference type="AlphaFoldDB" id="A7RUT2"/>
<accession>A7RUT2</accession>
<dbReference type="OrthoDB" id="843225at2759"/>
<dbReference type="InterPro" id="IPR014729">
    <property type="entry name" value="Rossmann-like_a/b/a_fold"/>
</dbReference>
<evidence type="ECO:0000313" key="3">
    <source>
        <dbReference type="Proteomes" id="UP000001593"/>
    </source>
</evidence>
<dbReference type="eggNOG" id="ENOG502RXWD">
    <property type="taxonomic scope" value="Eukaryota"/>
</dbReference>
<feature type="domain" description="UspA" evidence="1">
    <location>
        <begin position="10"/>
        <end position="154"/>
    </location>
</feature>
<proteinExistence type="predicted"/>
<dbReference type="KEGG" id="nve:5516814"/>
<dbReference type="STRING" id="45351.A7RUT2"/>
<dbReference type="CDD" id="cd23659">
    <property type="entry name" value="USP_At3g01520-like"/>
    <property type="match status" value="1"/>
</dbReference>
<dbReference type="PRINTS" id="PR01438">
    <property type="entry name" value="UNVRSLSTRESS"/>
</dbReference>
<gene>
    <name evidence="2" type="ORF">NEMVEDRAFT_v1g240837</name>
</gene>
<evidence type="ECO:0000313" key="2">
    <source>
        <dbReference type="EMBL" id="EDO44805.1"/>
    </source>
</evidence>